<evidence type="ECO:0000313" key="3">
    <source>
        <dbReference type="Proteomes" id="UP000265614"/>
    </source>
</evidence>
<dbReference type="Proteomes" id="UP000265614">
    <property type="component" value="Unassembled WGS sequence"/>
</dbReference>
<dbReference type="SUPFAM" id="SSF51658">
    <property type="entry name" value="Xylose isomerase-like"/>
    <property type="match status" value="1"/>
</dbReference>
<accession>A0A3A3YR05</accession>
<dbReference type="InterPro" id="IPR036237">
    <property type="entry name" value="Xyl_isomerase-like_sf"/>
</dbReference>
<dbReference type="PROSITE" id="PS51318">
    <property type="entry name" value="TAT"/>
    <property type="match status" value="1"/>
</dbReference>
<dbReference type="InterPro" id="IPR013022">
    <property type="entry name" value="Xyl_isomerase-like_TIM-brl"/>
</dbReference>
<sequence>MRSPSHPSGTGPTRRSLLQGLGALGALGGATALGAGTAAPAAASAASWRHGRPVPPGKIGFGLYSVRDMLAAAPARTLAMLAEAGYAEIEPAYDYGGRSPAGFRRLADANGLEIVGSHHHPYDFRGEAADVTLERAAVLGQEYVGVSYMDGEQTADGYRRMAEEMNSWGAKARQHGLRWYAHLHDNEFHTDPQTGEVLFDVWLAETDPDLVWFEMDLYWILRARTDPRPYLRRFERRFPLLHLKDGDPVAGLETDLGDGVVDFADILGYLRHPAAHHYVIERDEQPDPVRTARRSYDHLRSLRVTRRV</sequence>
<protein>
    <submittedName>
        <fullName evidence="2">Sugar phosphate isomerase/epimerase</fullName>
    </submittedName>
</protein>
<dbReference type="InterPro" id="IPR050312">
    <property type="entry name" value="IolE/XylAMocC-like"/>
</dbReference>
<dbReference type="Gene3D" id="3.20.20.150">
    <property type="entry name" value="Divalent-metal-dependent TIM barrel enzymes"/>
    <property type="match status" value="1"/>
</dbReference>
<dbReference type="Pfam" id="PF01261">
    <property type="entry name" value="AP_endonuc_2"/>
    <property type="match status" value="1"/>
</dbReference>
<gene>
    <name evidence="2" type="ORF">D5H78_15320</name>
</gene>
<feature type="domain" description="Xylose isomerase-like TIM barrel" evidence="1">
    <location>
        <begin position="79"/>
        <end position="301"/>
    </location>
</feature>
<organism evidence="2 3">
    <name type="scientific">Vallicoccus soli</name>
    <dbReference type="NCBI Taxonomy" id="2339232"/>
    <lineage>
        <taxon>Bacteria</taxon>
        <taxon>Bacillati</taxon>
        <taxon>Actinomycetota</taxon>
        <taxon>Actinomycetes</taxon>
        <taxon>Motilibacterales</taxon>
        <taxon>Vallicoccaceae</taxon>
        <taxon>Vallicoccus</taxon>
    </lineage>
</organism>
<evidence type="ECO:0000313" key="2">
    <source>
        <dbReference type="EMBL" id="RJK93715.1"/>
    </source>
</evidence>
<dbReference type="PANTHER" id="PTHR12110:SF41">
    <property type="entry name" value="INOSOSE DEHYDRATASE"/>
    <property type="match status" value="1"/>
</dbReference>
<dbReference type="InterPro" id="IPR006311">
    <property type="entry name" value="TAT_signal"/>
</dbReference>
<keyword evidence="2" id="KW-0413">Isomerase</keyword>
<comment type="caution">
    <text evidence="2">The sequence shown here is derived from an EMBL/GenBank/DDBJ whole genome shotgun (WGS) entry which is preliminary data.</text>
</comment>
<evidence type="ECO:0000259" key="1">
    <source>
        <dbReference type="Pfam" id="PF01261"/>
    </source>
</evidence>
<keyword evidence="3" id="KW-1185">Reference proteome</keyword>
<proteinExistence type="predicted"/>
<dbReference type="EMBL" id="QZEZ01000008">
    <property type="protein sequence ID" value="RJK93715.1"/>
    <property type="molecule type" value="Genomic_DNA"/>
</dbReference>
<name>A0A3A3YR05_9ACTN</name>
<reference evidence="2 3" key="1">
    <citation type="submission" date="2018-09" db="EMBL/GenBank/DDBJ databases">
        <title>YIM 75000 draft genome.</title>
        <authorList>
            <person name="Tang S."/>
            <person name="Feng Y."/>
        </authorList>
    </citation>
    <scope>NUCLEOTIDE SEQUENCE [LARGE SCALE GENOMIC DNA]</scope>
    <source>
        <strain evidence="2 3">YIM 75000</strain>
    </source>
</reference>
<dbReference type="AlphaFoldDB" id="A0A3A3YR05"/>
<dbReference type="OrthoDB" id="9798407at2"/>
<dbReference type="RefSeq" id="WP_119951386.1">
    <property type="nucleotide sequence ID" value="NZ_QZEZ01000008.1"/>
</dbReference>
<dbReference type="GO" id="GO:0016853">
    <property type="term" value="F:isomerase activity"/>
    <property type="evidence" value="ECO:0007669"/>
    <property type="project" value="UniProtKB-KW"/>
</dbReference>
<dbReference type="PANTHER" id="PTHR12110">
    <property type="entry name" value="HYDROXYPYRUVATE ISOMERASE"/>
    <property type="match status" value="1"/>
</dbReference>